<reference evidence="1" key="1">
    <citation type="submission" date="2020-05" db="EMBL/GenBank/DDBJ databases">
        <title>Chitinophaga laudate sp. nov., isolated from a tropical peat swamp.</title>
        <authorList>
            <person name="Goh C.B.S."/>
            <person name="Lee M.S."/>
            <person name="Parimannan S."/>
            <person name="Pasbakhsh P."/>
            <person name="Yule C.M."/>
            <person name="Rajandas H."/>
            <person name="Loke S."/>
            <person name="Croft L."/>
            <person name="Tan J.B.L."/>
        </authorList>
    </citation>
    <scope>NUCLEOTIDE SEQUENCE</scope>
    <source>
        <strain evidence="1">Mgbs1</strain>
    </source>
</reference>
<dbReference type="PANTHER" id="PTHR10587">
    <property type="entry name" value="GLYCOSYL TRANSFERASE-RELATED"/>
    <property type="match status" value="1"/>
</dbReference>
<sequence length="288" mass="33598">MHHTPSDKTVYLTFDDGIEPGTQEVLNVLEENNTAATFFLTGIHTRYSCDKGRADTLDILNRIRQHHALGNHSYTHCYGCYQEYYQQGLLTDDRGTRLSVTSDFQQQDHFIHRLTEDIYPFTTAVPRLARLPAKNAWQLSAPPFRKTERGAEAAAGSLFQAGYEVFGWDDEWKMSFDFAQDIKQIKEELMAAITGYPDYTRLYPWFDMLAPEHIHKDRLTEPWMDVFKRILLHPKQHFVLLMHDRAFRQHPAYQAADQLHLLIRFLKSAGIRFRTLTDYMKPLRNGSV</sequence>
<organism evidence="1 2">
    <name type="scientific">Chitinophaga solisilvae</name>
    <dbReference type="NCBI Taxonomy" id="1233460"/>
    <lineage>
        <taxon>Bacteria</taxon>
        <taxon>Pseudomonadati</taxon>
        <taxon>Bacteroidota</taxon>
        <taxon>Chitinophagia</taxon>
        <taxon>Chitinophagales</taxon>
        <taxon>Chitinophagaceae</taxon>
        <taxon>Chitinophaga</taxon>
    </lineage>
</organism>
<evidence type="ECO:0000313" key="1">
    <source>
        <dbReference type="EMBL" id="NSL85850.1"/>
    </source>
</evidence>
<dbReference type="Gene3D" id="3.20.20.370">
    <property type="entry name" value="Glycoside hydrolase/deacetylase"/>
    <property type="match status" value="1"/>
</dbReference>
<dbReference type="GO" id="GO:0016810">
    <property type="term" value="F:hydrolase activity, acting on carbon-nitrogen (but not peptide) bonds"/>
    <property type="evidence" value="ECO:0007669"/>
    <property type="project" value="InterPro"/>
</dbReference>
<dbReference type="InterPro" id="IPR011330">
    <property type="entry name" value="Glyco_hydro/deAcase_b/a-brl"/>
</dbReference>
<dbReference type="Pfam" id="PF01522">
    <property type="entry name" value="Polysacc_deac_1"/>
    <property type="match status" value="1"/>
</dbReference>
<gene>
    <name evidence="1" type="ORF">ECE50_003340</name>
</gene>
<dbReference type="EMBL" id="RIAR02000001">
    <property type="protein sequence ID" value="NSL85850.1"/>
    <property type="molecule type" value="Genomic_DNA"/>
</dbReference>
<dbReference type="AlphaFoldDB" id="A0A3S1JGT1"/>
<keyword evidence="2" id="KW-1185">Reference proteome</keyword>
<dbReference type="PANTHER" id="PTHR10587:SF125">
    <property type="entry name" value="POLYSACCHARIDE DEACETYLASE YHEN-RELATED"/>
    <property type="match status" value="1"/>
</dbReference>
<dbReference type="Proteomes" id="UP000281028">
    <property type="component" value="Unassembled WGS sequence"/>
</dbReference>
<dbReference type="InterPro" id="IPR050248">
    <property type="entry name" value="Polysacc_deacetylase_ArnD"/>
</dbReference>
<evidence type="ECO:0000313" key="2">
    <source>
        <dbReference type="Proteomes" id="UP000281028"/>
    </source>
</evidence>
<dbReference type="SUPFAM" id="SSF88713">
    <property type="entry name" value="Glycoside hydrolase/deacetylase"/>
    <property type="match status" value="1"/>
</dbReference>
<comment type="caution">
    <text evidence="1">The sequence shown here is derived from an EMBL/GenBank/DDBJ whole genome shotgun (WGS) entry which is preliminary data.</text>
</comment>
<dbReference type="GO" id="GO:0005975">
    <property type="term" value="P:carbohydrate metabolic process"/>
    <property type="evidence" value="ECO:0007669"/>
    <property type="project" value="InterPro"/>
</dbReference>
<protein>
    <submittedName>
        <fullName evidence="1">Polysaccharide deacetylase family protein</fullName>
    </submittedName>
</protein>
<dbReference type="InterPro" id="IPR002509">
    <property type="entry name" value="NODB_dom"/>
</dbReference>
<proteinExistence type="predicted"/>
<accession>A0A3S1JGT1</accession>
<dbReference type="PROSITE" id="PS51677">
    <property type="entry name" value="NODB"/>
    <property type="match status" value="1"/>
</dbReference>
<dbReference type="OrthoDB" id="9812065at2"/>
<name>A0A3S1JGT1_9BACT</name>